<dbReference type="SMART" id="SM00813">
    <property type="entry name" value="Alpha-L-AF_C"/>
    <property type="match status" value="1"/>
</dbReference>
<evidence type="ECO:0000256" key="3">
    <source>
        <dbReference type="ARBA" id="ARBA00012670"/>
    </source>
</evidence>
<proteinExistence type="inferred from homology"/>
<dbReference type="Gene3D" id="2.60.40.1180">
    <property type="entry name" value="Golgi alpha-mannosidase II"/>
    <property type="match status" value="1"/>
</dbReference>
<evidence type="ECO:0000313" key="9">
    <source>
        <dbReference type="Proteomes" id="UP001595925"/>
    </source>
</evidence>
<keyword evidence="4" id="KW-0378">Hydrolase</keyword>
<evidence type="ECO:0000256" key="5">
    <source>
        <dbReference type="ARBA" id="ARBA00023277"/>
    </source>
</evidence>
<dbReference type="InterPro" id="IPR017853">
    <property type="entry name" value="GH"/>
</dbReference>
<comment type="similarity">
    <text evidence="2">Belongs to the glycosyl hydrolase 51 family.</text>
</comment>
<dbReference type="InterPro" id="IPR013780">
    <property type="entry name" value="Glyco_hydro_b"/>
</dbReference>
<evidence type="ECO:0000256" key="4">
    <source>
        <dbReference type="ARBA" id="ARBA00022801"/>
    </source>
</evidence>
<dbReference type="SUPFAM" id="SSF51011">
    <property type="entry name" value="Glycosyl hydrolase domain"/>
    <property type="match status" value="1"/>
</dbReference>
<dbReference type="PANTHER" id="PTHR43576:SF3">
    <property type="entry name" value="ALPHA-L-ARABINOFURANOSIDASE C"/>
    <property type="match status" value="1"/>
</dbReference>
<comment type="catalytic activity">
    <reaction evidence="1">
        <text>Hydrolysis of terminal non-reducing alpha-L-arabinofuranoside residues in alpha-L-arabinosides.</text>
        <dbReference type="EC" id="3.2.1.55"/>
    </reaction>
</comment>
<evidence type="ECO:0000313" key="8">
    <source>
        <dbReference type="EMBL" id="MFC4989212.1"/>
    </source>
</evidence>
<evidence type="ECO:0000256" key="2">
    <source>
        <dbReference type="ARBA" id="ARBA00007186"/>
    </source>
</evidence>
<keyword evidence="5" id="KW-0119">Carbohydrate metabolism</keyword>
<name>A0ABD5QJL0_9EURY</name>
<reference evidence="8 9" key="1">
    <citation type="journal article" date="2019" name="Int. J. Syst. Evol. Microbiol.">
        <title>The Global Catalogue of Microorganisms (GCM) 10K type strain sequencing project: providing services to taxonomists for standard genome sequencing and annotation.</title>
        <authorList>
            <consortium name="The Broad Institute Genomics Platform"/>
            <consortium name="The Broad Institute Genome Sequencing Center for Infectious Disease"/>
            <person name="Wu L."/>
            <person name="Ma J."/>
        </authorList>
    </citation>
    <scope>NUCLEOTIDE SEQUENCE [LARGE SCALE GENOMIC DNA]</scope>
    <source>
        <strain evidence="8 9">CGMCC 1.15824</strain>
    </source>
</reference>
<dbReference type="RefSeq" id="WP_224830237.1">
    <property type="nucleotide sequence ID" value="NZ_JAIVEF010000043.1"/>
</dbReference>
<dbReference type="Proteomes" id="UP001595925">
    <property type="component" value="Unassembled WGS sequence"/>
</dbReference>
<dbReference type="Pfam" id="PF06964">
    <property type="entry name" value="Alpha-L-AF_C"/>
    <property type="match status" value="1"/>
</dbReference>
<dbReference type="GO" id="GO:0046556">
    <property type="term" value="F:alpha-L-arabinofuranosidase activity"/>
    <property type="evidence" value="ECO:0007669"/>
    <property type="project" value="UniProtKB-EC"/>
</dbReference>
<evidence type="ECO:0000256" key="1">
    <source>
        <dbReference type="ARBA" id="ARBA00001462"/>
    </source>
</evidence>
<evidence type="ECO:0000256" key="6">
    <source>
        <dbReference type="ARBA" id="ARBA00023295"/>
    </source>
</evidence>
<gene>
    <name evidence="8" type="ORF">ACFPFO_15850</name>
</gene>
<dbReference type="EMBL" id="JBHSJG010000042">
    <property type="protein sequence ID" value="MFC4989212.1"/>
    <property type="molecule type" value="Genomic_DNA"/>
</dbReference>
<keyword evidence="9" id="KW-1185">Reference proteome</keyword>
<evidence type="ECO:0000259" key="7">
    <source>
        <dbReference type="SMART" id="SM00813"/>
    </source>
</evidence>
<organism evidence="8 9">
    <name type="scientific">Saliphagus infecundisoli</name>
    <dbReference type="NCBI Taxonomy" id="1849069"/>
    <lineage>
        <taxon>Archaea</taxon>
        <taxon>Methanobacteriati</taxon>
        <taxon>Methanobacteriota</taxon>
        <taxon>Stenosarchaea group</taxon>
        <taxon>Halobacteria</taxon>
        <taxon>Halobacteriales</taxon>
        <taxon>Natrialbaceae</taxon>
        <taxon>Saliphagus</taxon>
    </lineage>
</organism>
<dbReference type="InterPro" id="IPR055235">
    <property type="entry name" value="ASD1_cat"/>
</dbReference>
<dbReference type="AlphaFoldDB" id="A0ABD5QJL0"/>
<feature type="domain" description="Alpha-L-arabinofuranosidase C-terminal" evidence="7">
    <location>
        <begin position="192"/>
        <end position="375"/>
    </location>
</feature>
<dbReference type="PANTHER" id="PTHR43576">
    <property type="entry name" value="ALPHA-L-ARABINOFURANOSIDASE C-RELATED"/>
    <property type="match status" value="1"/>
</dbReference>
<keyword evidence="6" id="KW-0326">Glycosidase</keyword>
<dbReference type="EC" id="3.2.1.55" evidence="3"/>
<dbReference type="Gene3D" id="3.20.20.80">
    <property type="entry name" value="Glycosidases"/>
    <property type="match status" value="1"/>
</dbReference>
<accession>A0ABD5QJL0</accession>
<protein>
    <recommendedName>
        <fullName evidence="3">non-reducing end alpha-L-arabinofuranosidase</fullName>
        <ecNumber evidence="3">3.2.1.55</ecNumber>
    </recommendedName>
</protein>
<dbReference type="SUPFAM" id="SSF51445">
    <property type="entry name" value="(Trans)glycosidases"/>
    <property type="match status" value="1"/>
</dbReference>
<dbReference type="InterPro" id="IPR010720">
    <property type="entry name" value="Alpha-L-AF_C"/>
</dbReference>
<comment type="caution">
    <text evidence="8">The sequence shown here is derived from an EMBL/GenBank/DDBJ whole genome shotgun (WGS) entry which is preliminary data.</text>
</comment>
<sequence length="385" mass="42839">MLCVNAGDGTPEQAAKWVEYCNGDAEETEMGTLRAKNGHPEPYNVEHWEIGNELYGKWQVNWTTKDGYVDRYDQFRSAMKTVDSSIKLKAIGDLRGEQWDDWNDHLLTEAGDSVRTLTQHILAGGAVDEETNPDELFHAFMGFSEQIGERFKILREQMRDAGIENPRLAITELQLFATFTGDDDADGLLSADTMPTPQTISEALYDATIIHECIRTGDFVEMMTHSASVNHGGGIQKEREQVWADPCYYGHTMGIPMWGGTPVGVELECATISTEHTFREIEPVDDTPTLDVMAVLSSDEASLILMVVNRTSGQDPISLSIDAGAFNASSEVKRMTLSAETMHGANSREHPERITPESSTVEIDDETTVMISPYSLTRLTFERDE</sequence>
<dbReference type="Pfam" id="PF22848">
    <property type="entry name" value="ASD1_dom"/>
    <property type="match status" value="1"/>
</dbReference>